<dbReference type="Proteomes" id="UP001497623">
    <property type="component" value="Unassembled WGS sequence"/>
</dbReference>
<proteinExistence type="predicted"/>
<protein>
    <submittedName>
        <fullName evidence="1">Uncharacterized protein</fullName>
    </submittedName>
</protein>
<comment type="caution">
    <text evidence="1">The sequence shown here is derived from an EMBL/GenBank/DDBJ whole genome shotgun (WGS) entry which is preliminary data.</text>
</comment>
<keyword evidence="2" id="KW-1185">Reference proteome</keyword>
<evidence type="ECO:0000313" key="1">
    <source>
        <dbReference type="EMBL" id="CAL4065346.1"/>
    </source>
</evidence>
<accession>A0AAV2PU08</accession>
<reference evidence="1 2" key="1">
    <citation type="submission" date="2024-05" db="EMBL/GenBank/DDBJ databases">
        <authorList>
            <person name="Wallberg A."/>
        </authorList>
    </citation>
    <scope>NUCLEOTIDE SEQUENCE [LARGE SCALE GENOMIC DNA]</scope>
</reference>
<sequence>MEYSFTVKHIKGSSNNTADSLSRLPVVTPGTVSAPFPLLQDTSSMDLPLGIKSAAVNKVEAEVVYDVKHLAFNPNSNIAPCTVSQVVGDSSNVAAWDLVPLSIKEVAAATQTCKVYGKLYKAVKSGIFDKKGQGYIKVSWSI</sequence>
<name>A0AAV2PU08_MEGNR</name>
<dbReference type="AlphaFoldDB" id="A0AAV2PU08"/>
<evidence type="ECO:0000313" key="2">
    <source>
        <dbReference type="Proteomes" id="UP001497623"/>
    </source>
</evidence>
<organism evidence="1 2">
    <name type="scientific">Meganyctiphanes norvegica</name>
    <name type="common">Northern krill</name>
    <name type="synonym">Thysanopoda norvegica</name>
    <dbReference type="NCBI Taxonomy" id="48144"/>
    <lineage>
        <taxon>Eukaryota</taxon>
        <taxon>Metazoa</taxon>
        <taxon>Ecdysozoa</taxon>
        <taxon>Arthropoda</taxon>
        <taxon>Crustacea</taxon>
        <taxon>Multicrustacea</taxon>
        <taxon>Malacostraca</taxon>
        <taxon>Eumalacostraca</taxon>
        <taxon>Eucarida</taxon>
        <taxon>Euphausiacea</taxon>
        <taxon>Euphausiidae</taxon>
        <taxon>Meganyctiphanes</taxon>
    </lineage>
</organism>
<dbReference type="EMBL" id="CAXKWB010001741">
    <property type="protein sequence ID" value="CAL4065346.1"/>
    <property type="molecule type" value="Genomic_DNA"/>
</dbReference>
<gene>
    <name evidence="1" type="ORF">MNOR_LOCUS4701</name>
</gene>